<organism evidence="11 12">
    <name type="scientific">Gossypium hirsutum</name>
    <name type="common">Upland cotton</name>
    <name type="synonym">Gossypium mexicanum</name>
    <dbReference type="NCBI Taxonomy" id="3635"/>
    <lineage>
        <taxon>Eukaryota</taxon>
        <taxon>Viridiplantae</taxon>
        <taxon>Streptophyta</taxon>
        <taxon>Embryophyta</taxon>
        <taxon>Tracheophyta</taxon>
        <taxon>Spermatophyta</taxon>
        <taxon>Magnoliopsida</taxon>
        <taxon>eudicotyledons</taxon>
        <taxon>Gunneridae</taxon>
        <taxon>Pentapetalae</taxon>
        <taxon>rosids</taxon>
        <taxon>malvids</taxon>
        <taxon>Malvales</taxon>
        <taxon>Malvaceae</taxon>
        <taxon>Malvoideae</taxon>
        <taxon>Gossypium</taxon>
    </lineage>
</organism>
<dbReference type="InterPro" id="IPR058922">
    <property type="entry name" value="WHD_DRP"/>
</dbReference>
<name>A0ABM3AWZ9_GOSHI</name>
<evidence type="ECO:0000256" key="6">
    <source>
        <dbReference type="SAM" id="Coils"/>
    </source>
</evidence>
<dbReference type="SUPFAM" id="SSF52540">
    <property type="entry name" value="P-loop containing nucleoside triphosphate hydrolases"/>
    <property type="match status" value="1"/>
</dbReference>
<keyword evidence="4" id="KW-0611">Plant defense</keyword>
<keyword evidence="3" id="KW-0547">Nucleotide-binding</keyword>
<feature type="domain" description="R13L1/DRL21-like LRR repeat region" evidence="10">
    <location>
        <begin position="699"/>
        <end position="824"/>
    </location>
</feature>
<dbReference type="InterPro" id="IPR036388">
    <property type="entry name" value="WH-like_DNA-bd_sf"/>
</dbReference>
<dbReference type="Gene3D" id="1.10.10.10">
    <property type="entry name" value="Winged helix-like DNA-binding domain superfamily/Winged helix DNA-binding domain"/>
    <property type="match status" value="1"/>
</dbReference>
<dbReference type="CDD" id="cd14798">
    <property type="entry name" value="RX-CC_like"/>
    <property type="match status" value="1"/>
</dbReference>
<dbReference type="Gene3D" id="3.80.10.10">
    <property type="entry name" value="Ribonuclease Inhibitor"/>
    <property type="match status" value="4"/>
</dbReference>
<reference evidence="11" key="1">
    <citation type="journal article" date="2020" name="Nat. Genet.">
        <title>Genomic diversifications of five Gossypium allopolyploid species and their impact on cotton improvement.</title>
        <authorList>
            <person name="Chen Z.J."/>
            <person name="Sreedasyam A."/>
            <person name="Ando A."/>
            <person name="Song Q."/>
            <person name="De Santiago L.M."/>
            <person name="Hulse-Kemp A.M."/>
            <person name="Ding M."/>
            <person name="Ye W."/>
            <person name="Kirkbride R.C."/>
            <person name="Jenkins J."/>
            <person name="Plott C."/>
            <person name="Lovell J."/>
            <person name="Lin Y.M."/>
            <person name="Vaughn R."/>
            <person name="Liu B."/>
            <person name="Simpson S."/>
            <person name="Scheffler B.E."/>
            <person name="Wen L."/>
            <person name="Saski C.A."/>
            <person name="Grover C.E."/>
            <person name="Hu G."/>
            <person name="Conover J.L."/>
            <person name="Carlson J.W."/>
            <person name="Shu S."/>
            <person name="Boston L.B."/>
            <person name="Williams M."/>
            <person name="Peterson D.G."/>
            <person name="McGee K."/>
            <person name="Jones D.C."/>
            <person name="Wendel J.F."/>
            <person name="Stelly D.M."/>
            <person name="Grimwood J."/>
            <person name="Schmutz J."/>
        </authorList>
    </citation>
    <scope>NUCLEOTIDE SEQUENCE [LARGE SCALE GENOMIC DNA]</scope>
    <source>
        <strain evidence="11">cv. TM-1</strain>
    </source>
</reference>
<evidence type="ECO:0000259" key="10">
    <source>
        <dbReference type="Pfam" id="PF25019"/>
    </source>
</evidence>
<dbReference type="InterPro" id="IPR041118">
    <property type="entry name" value="Rx_N"/>
</dbReference>
<dbReference type="Gene3D" id="1.20.5.4130">
    <property type="match status" value="1"/>
</dbReference>
<evidence type="ECO:0000259" key="7">
    <source>
        <dbReference type="Pfam" id="PF00931"/>
    </source>
</evidence>
<dbReference type="InterPro" id="IPR042197">
    <property type="entry name" value="Apaf_helical"/>
</dbReference>
<protein>
    <submittedName>
        <fullName evidence="12">Disease resistance RPP13-like protein 1</fullName>
    </submittedName>
</protein>
<accession>A0ABM3AWZ9</accession>
<gene>
    <name evidence="12" type="primary">LOC107915178</name>
</gene>
<dbReference type="InterPro" id="IPR032675">
    <property type="entry name" value="LRR_dom_sf"/>
</dbReference>
<keyword evidence="6" id="KW-0175">Coiled coil</keyword>
<dbReference type="Pfam" id="PF18052">
    <property type="entry name" value="Rx_N"/>
    <property type="match status" value="1"/>
</dbReference>
<evidence type="ECO:0000256" key="1">
    <source>
        <dbReference type="ARBA" id="ARBA00022614"/>
    </source>
</evidence>
<proteinExistence type="predicted"/>
<dbReference type="Proteomes" id="UP000818029">
    <property type="component" value="Chromosome D10"/>
</dbReference>
<dbReference type="Pfam" id="PF23559">
    <property type="entry name" value="WHD_DRP"/>
    <property type="match status" value="1"/>
</dbReference>
<reference evidence="12" key="2">
    <citation type="submission" date="2025-08" db="UniProtKB">
        <authorList>
            <consortium name="RefSeq"/>
        </authorList>
    </citation>
    <scope>IDENTIFICATION</scope>
</reference>
<dbReference type="InterPro" id="IPR056789">
    <property type="entry name" value="LRR_R13L1-DRL21"/>
</dbReference>
<dbReference type="InterPro" id="IPR027417">
    <property type="entry name" value="P-loop_NTPase"/>
</dbReference>
<dbReference type="PANTHER" id="PTHR36766">
    <property type="entry name" value="PLANT BROAD-SPECTRUM MILDEW RESISTANCE PROTEIN RPW8"/>
    <property type="match status" value="1"/>
</dbReference>
<feature type="domain" description="NB-ARC" evidence="7">
    <location>
        <begin position="186"/>
        <end position="354"/>
    </location>
</feature>
<evidence type="ECO:0000259" key="9">
    <source>
        <dbReference type="Pfam" id="PF23559"/>
    </source>
</evidence>
<dbReference type="GeneID" id="107915178"/>
<dbReference type="SUPFAM" id="SSF52058">
    <property type="entry name" value="L domain-like"/>
    <property type="match status" value="2"/>
</dbReference>
<evidence type="ECO:0000313" key="12">
    <source>
        <dbReference type="RefSeq" id="XP_040959324.1"/>
    </source>
</evidence>
<feature type="domain" description="Disease resistance N-terminal" evidence="8">
    <location>
        <begin position="22"/>
        <end position="110"/>
    </location>
</feature>
<dbReference type="Gene3D" id="3.40.50.300">
    <property type="entry name" value="P-loop containing nucleotide triphosphate hydrolases"/>
    <property type="match status" value="1"/>
</dbReference>
<evidence type="ECO:0000256" key="5">
    <source>
        <dbReference type="ARBA" id="ARBA00022840"/>
    </source>
</evidence>
<evidence type="ECO:0000256" key="4">
    <source>
        <dbReference type="ARBA" id="ARBA00022821"/>
    </source>
</evidence>
<sequence length="1378" mass="156924">MATKLFLDALFAIKEVFVSKLVDFSLEKLASSDLLQFATQKKVLEEIQNLEKELKQIRRVLDDAEERQMKEQLVKGWLIDLQNLAFDVEDVLDEFATEIGRRNLMMERRGSSSKRPGFNIPHPFNDVPFNREIMSKIRDLTSKLKDLEPQRNKLELRMTDCERPTRLEPRLQPTSLEIENHVYGRDKDKQTILDLLLKSDDERNFVIPIVGMGGIGKTTLAQLVYHDNSIQHHFHPKAWACVSDHFDVLRITKEILQSITSVSCNDNDLNIVQEKLQKELSGKKFLIVLDDVWNENYHDWTILQSPFKTRIQGSKIIVTTRNHGVSSTMGALYAHSLELLSDDDCLSVFAQHALGARDFEGHPSLKEVAEKMVRKCNGLPLAAKTLGGLLRTNVDLHAWEDILESEIWKLSKDQSSIIPALQVSYHHLPLHLKRCFMYCAIIPKDCEFEKEEIILLWRAQGFLQEARDKQCIHDLGHKYFNDLVSRSLLQVCVNNNSQFVMHDLINDLAQSVSGEVCFKIEDSQRISKHARHLSYIAERVDGIKKFEGIYEAQHLRTFLPLRFSSVFRTDNHLTNHVLTNLLPNLRCLRALSLEEYQITMLPDFVGDLKLLRYLNFSKNRVIKCLPESVSTLYNLETFLLKGCWNLEKLPSEMEKLVNLCYLDITGAYKLKGMESNFSMLTNLQKLSSFVLGKEKGHKIRELMNLSNLRGELCISGLQNIAEPRDAWMARLSDKSRLENLELQWSIDFENRREEVEKKVMDGFQPSKKLMELSIKFYCGEMLANWVGDSSFNCLQSLCLDDCRNLLSLPSIGKLPLLKKVRIKGLRSVRTVGVELFGENTTNTFSSLEILEFVDMLNWERWNLCEVDEEARKFPKLRELFIKYCPSLLGSMPDYLPSLKKLAIRSCGKLIISIQNFPLLSELEIHGCHEVIYKGFVDYSSIKRISFVGISKFSWAAKCLRLRSIKVESFEIGDCEELCSSRENNWGLLTQSISPQYLKISSCPPLVSIGTEEEREELMQLKIPSSTVNMIIRNCERLEKLSTTLYSLALLTELELGGCSKLISVARSNLPSNLKVLVIRSCKNLQCLLLDEGEDVDSNNACVLQELNIFNCESLKRINRSVLPTTLKELEILECPKLESISQEIQDNSSLESIEIFSCDMLKGLPQGLNKLKHCKRLVIKDCSNLISLGESGLPTTLKVLEIQECPKLESISQEIQDNSSLESIEICKCHMLKGLPQGLNKLKHCKRLVIEDCSNLISLGESGLPTTNLEVVRFRSCRSVQALPGNMHSLNALKELEIRGCPNVTSILEEGIPTNLTSLTIGGPNIWKPILERDLHTLTCLKSLFISNGCPDAVSFPQDEIGVTLPSSLTYLVISDFP</sequence>
<evidence type="ECO:0000256" key="3">
    <source>
        <dbReference type="ARBA" id="ARBA00022741"/>
    </source>
</evidence>
<dbReference type="RefSeq" id="XP_040959324.1">
    <property type="nucleotide sequence ID" value="XM_041103390.1"/>
</dbReference>
<dbReference type="InterPro" id="IPR038005">
    <property type="entry name" value="RX-like_CC"/>
</dbReference>
<keyword evidence="1" id="KW-0433">Leucine-rich repeat</keyword>
<evidence type="ECO:0000259" key="8">
    <source>
        <dbReference type="Pfam" id="PF18052"/>
    </source>
</evidence>
<dbReference type="PANTHER" id="PTHR36766:SF51">
    <property type="entry name" value="DISEASE RESISTANCE RPP13-LIKE PROTEIN 1"/>
    <property type="match status" value="1"/>
</dbReference>
<keyword evidence="11" id="KW-1185">Reference proteome</keyword>
<dbReference type="InterPro" id="IPR002182">
    <property type="entry name" value="NB-ARC"/>
</dbReference>
<feature type="coiled-coil region" evidence="6">
    <location>
        <begin position="40"/>
        <end position="67"/>
    </location>
</feature>
<dbReference type="Pfam" id="PF25019">
    <property type="entry name" value="LRR_R13L1-DRL21"/>
    <property type="match status" value="1"/>
</dbReference>
<dbReference type="PRINTS" id="PR00364">
    <property type="entry name" value="DISEASERSIST"/>
</dbReference>
<keyword evidence="5" id="KW-0067">ATP-binding</keyword>
<evidence type="ECO:0000313" key="11">
    <source>
        <dbReference type="Proteomes" id="UP000818029"/>
    </source>
</evidence>
<feature type="domain" description="Disease resistance protein winged helix" evidence="9">
    <location>
        <begin position="441"/>
        <end position="509"/>
    </location>
</feature>
<dbReference type="Pfam" id="PF00931">
    <property type="entry name" value="NB-ARC"/>
    <property type="match status" value="1"/>
</dbReference>
<dbReference type="Gene3D" id="1.10.8.430">
    <property type="entry name" value="Helical domain of apoptotic protease-activating factors"/>
    <property type="match status" value="1"/>
</dbReference>
<keyword evidence="2" id="KW-0677">Repeat</keyword>
<evidence type="ECO:0000256" key="2">
    <source>
        <dbReference type="ARBA" id="ARBA00022737"/>
    </source>
</evidence>